<gene>
    <name evidence="2" type="ORF">DERYTH_LOCUS28096</name>
</gene>
<reference evidence="2" key="1">
    <citation type="submission" date="2021-06" db="EMBL/GenBank/DDBJ databases">
        <authorList>
            <person name="Kallberg Y."/>
            <person name="Tangrot J."/>
            <person name="Rosling A."/>
        </authorList>
    </citation>
    <scope>NUCLEOTIDE SEQUENCE</scope>
    <source>
        <strain evidence="2">MA453B</strain>
    </source>
</reference>
<dbReference type="EMBL" id="CAJVPY010068121">
    <property type="protein sequence ID" value="CAG8826512.1"/>
    <property type="molecule type" value="Genomic_DNA"/>
</dbReference>
<feature type="region of interest" description="Disordered" evidence="1">
    <location>
        <begin position="1"/>
        <end position="40"/>
    </location>
</feature>
<keyword evidence="3" id="KW-1185">Reference proteome</keyword>
<comment type="caution">
    <text evidence="2">The sequence shown here is derived from an EMBL/GenBank/DDBJ whole genome shotgun (WGS) entry which is preliminary data.</text>
</comment>
<accession>A0A9N9KFZ9</accession>
<name>A0A9N9KFZ9_9GLOM</name>
<evidence type="ECO:0000313" key="3">
    <source>
        <dbReference type="Proteomes" id="UP000789405"/>
    </source>
</evidence>
<organism evidence="2 3">
    <name type="scientific">Dentiscutata erythropus</name>
    <dbReference type="NCBI Taxonomy" id="1348616"/>
    <lineage>
        <taxon>Eukaryota</taxon>
        <taxon>Fungi</taxon>
        <taxon>Fungi incertae sedis</taxon>
        <taxon>Mucoromycota</taxon>
        <taxon>Glomeromycotina</taxon>
        <taxon>Glomeromycetes</taxon>
        <taxon>Diversisporales</taxon>
        <taxon>Gigasporaceae</taxon>
        <taxon>Dentiscutata</taxon>
    </lineage>
</organism>
<protein>
    <submittedName>
        <fullName evidence="2">19767_t:CDS:1</fullName>
    </submittedName>
</protein>
<feature type="compositionally biased region" description="Basic and acidic residues" evidence="1">
    <location>
        <begin position="14"/>
        <end position="25"/>
    </location>
</feature>
<dbReference type="Proteomes" id="UP000789405">
    <property type="component" value="Unassembled WGS sequence"/>
</dbReference>
<feature type="non-terminal residue" evidence="2">
    <location>
        <position position="40"/>
    </location>
</feature>
<sequence>KRIKESKPTPASREGTKEKKKREPSQRTLLGEMIGHKKAR</sequence>
<evidence type="ECO:0000256" key="1">
    <source>
        <dbReference type="SAM" id="MobiDB-lite"/>
    </source>
</evidence>
<dbReference type="AlphaFoldDB" id="A0A9N9KFZ9"/>
<proteinExistence type="predicted"/>
<evidence type="ECO:0000313" key="2">
    <source>
        <dbReference type="EMBL" id="CAG8826512.1"/>
    </source>
</evidence>
<feature type="non-terminal residue" evidence="2">
    <location>
        <position position="1"/>
    </location>
</feature>